<feature type="compositionally biased region" description="Basic and acidic residues" evidence="1">
    <location>
        <begin position="102"/>
        <end position="115"/>
    </location>
</feature>
<proteinExistence type="predicted"/>
<feature type="region of interest" description="Disordered" evidence="1">
    <location>
        <begin position="73"/>
        <end position="115"/>
    </location>
</feature>
<dbReference type="AlphaFoldDB" id="A0A6B0UR12"/>
<accession>A0A6B0UR12</accession>
<protein>
    <submittedName>
        <fullName evidence="2">Putative secreted protein</fullName>
    </submittedName>
</protein>
<dbReference type="EMBL" id="GIFC01010142">
    <property type="protein sequence ID" value="MXU92225.1"/>
    <property type="molecule type" value="Transcribed_RNA"/>
</dbReference>
<organism evidence="2">
    <name type="scientific">Ixodes ricinus</name>
    <name type="common">Common tick</name>
    <name type="synonym">Acarus ricinus</name>
    <dbReference type="NCBI Taxonomy" id="34613"/>
    <lineage>
        <taxon>Eukaryota</taxon>
        <taxon>Metazoa</taxon>
        <taxon>Ecdysozoa</taxon>
        <taxon>Arthropoda</taxon>
        <taxon>Chelicerata</taxon>
        <taxon>Arachnida</taxon>
        <taxon>Acari</taxon>
        <taxon>Parasitiformes</taxon>
        <taxon>Ixodida</taxon>
        <taxon>Ixodoidea</taxon>
        <taxon>Ixodidae</taxon>
        <taxon>Ixodinae</taxon>
        <taxon>Ixodes</taxon>
    </lineage>
</organism>
<sequence length="130" mass="13706">MSALLTGVVAAGPQPLAGGTAPAVVTQGGVAAVPGVAPMVDTEGSEVAVPLSQSPVGAVCWVSPPCGEQAWDSGSLMGRSSRMQDPSRLKEGSLPPSLRPMVEPRARHPTEIRKEKMRNPFVRSWWHRQS</sequence>
<evidence type="ECO:0000256" key="1">
    <source>
        <dbReference type="SAM" id="MobiDB-lite"/>
    </source>
</evidence>
<reference evidence="2" key="1">
    <citation type="submission" date="2019-12" db="EMBL/GenBank/DDBJ databases">
        <title>An insight into the sialome of adult female Ixodes ricinus ticks feeding for 6 days.</title>
        <authorList>
            <person name="Perner J."/>
            <person name="Ribeiro J.M.C."/>
        </authorList>
    </citation>
    <scope>NUCLEOTIDE SEQUENCE</scope>
    <source>
        <strain evidence="2">Semi-engorged</strain>
        <tissue evidence="2">Salivary glands</tissue>
    </source>
</reference>
<evidence type="ECO:0000313" key="2">
    <source>
        <dbReference type="EMBL" id="MXU92225.1"/>
    </source>
</evidence>
<name>A0A6B0UR12_IXORI</name>